<feature type="signal peptide" evidence="1">
    <location>
        <begin position="1"/>
        <end position="23"/>
    </location>
</feature>
<dbReference type="Pfam" id="PF20207">
    <property type="entry name" value="DUF6568"/>
    <property type="match status" value="1"/>
</dbReference>
<dbReference type="Gene3D" id="3.40.30.10">
    <property type="entry name" value="Glutaredoxin"/>
    <property type="match status" value="1"/>
</dbReference>
<gene>
    <name evidence="2" type="ORF">H1B29_04945</name>
</gene>
<sequence length="153" mass="17584">MSKKLAVLLPLSFLLLCSKATKAEAPQNLALNEAQAILAYKQNSHYFKQTSIAKLQMMMVKGDQFYLYTGRATCPHCRVFSSKLLQVAQHYKVPIYYLDSENTSLDLTLRHFRTHYGIMTVPNLSFFQSNQLIKSLDKPSQAHKEDIKHFLLQ</sequence>
<dbReference type="Proteomes" id="UP000524462">
    <property type="component" value="Unassembled WGS sequence"/>
</dbReference>
<accession>A0A7V9WRP3</accession>
<dbReference type="SUPFAM" id="SSF52833">
    <property type="entry name" value="Thioredoxin-like"/>
    <property type="match status" value="1"/>
</dbReference>
<feature type="chain" id="PRO_5039004705" evidence="1">
    <location>
        <begin position="24"/>
        <end position="153"/>
    </location>
</feature>
<dbReference type="AlphaFoldDB" id="A0A7V9WRP3"/>
<evidence type="ECO:0000256" key="1">
    <source>
        <dbReference type="SAM" id="SignalP"/>
    </source>
</evidence>
<dbReference type="InterPro" id="IPR046698">
    <property type="entry name" value="PedC-like"/>
</dbReference>
<organism evidence="2 3">
    <name type="scientific">Streptococcus porcinus</name>
    <dbReference type="NCBI Taxonomy" id="1340"/>
    <lineage>
        <taxon>Bacteria</taxon>
        <taxon>Bacillati</taxon>
        <taxon>Bacillota</taxon>
        <taxon>Bacilli</taxon>
        <taxon>Lactobacillales</taxon>
        <taxon>Streptococcaceae</taxon>
        <taxon>Streptococcus</taxon>
    </lineage>
</organism>
<name>A0A7V9WRP3_STRPO</name>
<comment type="caution">
    <text evidence="2">The sequence shown here is derived from an EMBL/GenBank/DDBJ whole genome shotgun (WGS) entry which is preliminary data.</text>
</comment>
<dbReference type="EMBL" id="JACEGE010000013">
    <property type="protein sequence ID" value="MBA2795827.1"/>
    <property type="molecule type" value="Genomic_DNA"/>
</dbReference>
<dbReference type="InterPro" id="IPR036249">
    <property type="entry name" value="Thioredoxin-like_sf"/>
</dbReference>
<dbReference type="CDD" id="cd02947">
    <property type="entry name" value="TRX_family"/>
    <property type="match status" value="1"/>
</dbReference>
<evidence type="ECO:0000313" key="2">
    <source>
        <dbReference type="EMBL" id="MBA2795827.1"/>
    </source>
</evidence>
<protein>
    <submittedName>
        <fullName evidence="2">Bacteriocin transporter</fullName>
    </submittedName>
</protein>
<evidence type="ECO:0000313" key="3">
    <source>
        <dbReference type="Proteomes" id="UP000524462"/>
    </source>
</evidence>
<reference evidence="2 3" key="1">
    <citation type="submission" date="2020-07" db="EMBL/GenBank/DDBJ databases">
        <title>Molecular and genomic characterization of Streptococcus porcinus isolated from diseased swine in Brazil.</title>
        <authorList>
            <person name="Moreno L.Z."/>
            <person name="Matajira C.E.C."/>
            <person name="Poor A.P."/>
            <person name="Dutra M.C."/>
            <person name="Moreno A.M."/>
        </authorList>
    </citation>
    <scope>NUCLEOTIDE SEQUENCE [LARGE SCALE GENOMIC DNA]</scope>
    <source>
        <strain evidence="2 3">SP0816-2</strain>
    </source>
</reference>
<dbReference type="RefSeq" id="WP_181460006.1">
    <property type="nucleotide sequence ID" value="NZ_JACEGE010000013.1"/>
</dbReference>
<keyword evidence="1" id="KW-0732">Signal</keyword>
<proteinExistence type="predicted"/>